<comment type="caution">
    <text evidence="1">The sequence shown here is derived from an EMBL/GenBank/DDBJ whole genome shotgun (WGS) entry which is preliminary data.</text>
</comment>
<organism evidence="1 2">
    <name type="scientific">Archangium lansingense</name>
    <dbReference type="NCBI Taxonomy" id="2995310"/>
    <lineage>
        <taxon>Bacteria</taxon>
        <taxon>Pseudomonadati</taxon>
        <taxon>Myxococcota</taxon>
        <taxon>Myxococcia</taxon>
        <taxon>Myxococcales</taxon>
        <taxon>Cystobacterineae</taxon>
        <taxon>Archangiaceae</taxon>
        <taxon>Archangium</taxon>
    </lineage>
</organism>
<evidence type="ECO:0000313" key="1">
    <source>
        <dbReference type="EMBL" id="MCY1076583.1"/>
    </source>
</evidence>
<dbReference type="RefSeq" id="WP_267535461.1">
    <property type="nucleotide sequence ID" value="NZ_JAPNKA010000001.1"/>
</dbReference>
<keyword evidence="2" id="KW-1185">Reference proteome</keyword>
<gene>
    <name evidence="1" type="ORF">OV287_19065</name>
</gene>
<dbReference type="EMBL" id="JAPNKA010000001">
    <property type="protein sequence ID" value="MCY1076583.1"/>
    <property type="molecule type" value="Genomic_DNA"/>
</dbReference>
<proteinExistence type="predicted"/>
<sequence length="86" mass="9252">MSTPADAPPLTGRVEWAGQAKWPEELLVLLDGPAPGFVHLGAHPMGGQVFLSLRFFLFGDQAPAAVARAEASWRAWLTRHFPTASA</sequence>
<accession>A0ABT4A4M6</accession>
<reference evidence="1 2" key="1">
    <citation type="submission" date="2022-11" db="EMBL/GenBank/DDBJ databases">
        <title>Minimal conservation of predation-associated metabolite biosynthetic gene clusters underscores biosynthetic potential of Myxococcota including descriptions for ten novel species: Archangium lansinium sp. nov., Myxococcus landrumus sp. nov., Nannocystis bai.</title>
        <authorList>
            <person name="Ahearne A."/>
            <person name="Stevens C."/>
            <person name="Phillips K."/>
        </authorList>
    </citation>
    <scope>NUCLEOTIDE SEQUENCE [LARGE SCALE GENOMIC DNA]</scope>
    <source>
        <strain evidence="1 2">MIWBW</strain>
    </source>
</reference>
<name>A0ABT4A4M6_9BACT</name>
<protein>
    <submittedName>
        <fullName evidence="1">Uncharacterized protein</fullName>
    </submittedName>
</protein>
<dbReference type="Proteomes" id="UP001207654">
    <property type="component" value="Unassembled WGS sequence"/>
</dbReference>
<evidence type="ECO:0000313" key="2">
    <source>
        <dbReference type="Proteomes" id="UP001207654"/>
    </source>
</evidence>